<dbReference type="Proteomes" id="UP000247780">
    <property type="component" value="Unassembled WGS sequence"/>
</dbReference>
<dbReference type="EMBL" id="QICQ01000040">
    <property type="protein sequence ID" value="PXV75052.1"/>
    <property type="molecule type" value="Genomic_DNA"/>
</dbReference>
<dbReference type="RefSeq" id="WP_011630640.1">
    <property type="nucleotide sequence ID" value="NZ_FMTW01000010.1"/>
</dbReference>
<dbReference type="Pfam" id="PF13560">
    <property type="entry name" value="HTH_31"/>
    <property type="match status" value="1"/>
</dbReference>
<dbReference type="PROSITE" id="PS50943">
    <property type="entry name" value="HTH_CROC1"/>
    <property type="match status" value="1"/>
</dbReference>
<organism evidence="2 3">
    <name type="scientific">Nitrosomonas eutropha</name>
    <dbReference type="NCBI Taxonomy" id="916"/>
    <lineage>
        <taxon>Bacteria</taxon>
        <taxon>Pseudomonadati</taxon>
        <taxon>Pseudomonadota</taxon>
        <taxon>Betaproteobacteria</taxon>
        <taxon>Nitrosomonadales</taxon>
        <taxon>Nitrosomonadaceae</taxon>
        <taxon>Nitrosomonas</taxon>
    </lineage>
</organism>
<reference evidence="2 3" key="1">
    <citation type="submission" date="2018-04" db="EMBL/GenBank/DDBJ databases">
        <title>Active sludge and wastewater microbial communities from Klosterneuburg, Austria.</title>
        <authorList>
            <person name="Wagner M."/>
        </authorList>
    </citation>
    <scope>NUCLEOTIDE SEQUENCE [LARGE SCALE GENOMIC DNA]</scope>
    <source>
        <strain evidence="2 3">Nm 57</strain>
    </source>
</reference>
<dbReference type="SUPFAM" id="SSF47413">
    <property type="entry name" value="lambda repressor-like DNA-binding domains"/>
    <property type="match status" value="1"/>
</dbReference>
<keyword evidence="3" id="KW-1185">Reference proteome</keyword>
<protein>
    <submittedName>
        <fullName evidence="2">Xre family transcriptional regulator</fullName>
    </submittedName>
</protein>
<dbReference type="CDD" id="cd00093">
    <property type="entry name" value="HTH_XRE"/>
    <property type="match status" value="1"/>
</dbReference>
<dbReference type="InterPro" id="IPR001387">
    <property type="entry name" value="Cro/C1-type_HTH"/>
</dbReference>
<name>A0ABX5M4M0_9PROT</name>
<sequence>MNKSRDTEEISPEARFIFGRNFRHARRAAELTQCDITRITGVMRGYISKVECGKVSISVDKMEVLANAVKVPLWKLLTPITSDDK</sequence>
<comment type="caution">
    <text evidence="2">The sequence shown here is derived from an EMBL/GenBank/DDBJ whole genome shotgun (WGS) entry which is preliminary data.</text>
</comment>
<gene>
    <name evidence="2" type="ORF">C8R14_14010</name>
</gene>
<accession>A0ABX5M4M0</accession>
<proteinExistence type="predicted"/>
<dbReference type="Gene3D" id="1.10.260.40">
    <property type="entry name" value="lambda repressor-like DNA-binding domains"/>
    <property type="match status" value="1"/>
</dbReference>
<feature type="domain" description="HTH cro/C1-type" evidence="1">
    <location>
        <begin position="22"/>
        <end position="76"/>
    </location>
</feature>
<evidence type="ECO:0000313" key="2">
    <source>
        <dbReference type="EMBL" id="PXV75052.1"/>
    </source>
</evidence>
<dbReference type="SMART" id="SM00530">
    <property type="entry name" value="HTH_XRE"/>
    <property type="match status" value="1"/>
</dbReference>
<evidence type="ECO:0000313" key="3">
    <source>
        <dbReference type="Proteomes" id="UP000247780"/>
    </source>
</evidence>
<dbReference type="InterPro" id="IPR010982">
    <property type="entry name" value="Lambda_DNA-bd_dom_sf"/>
</dbReference>
<evidence type="ECO:0000259" key="1">
    <source>
        <dbReference type="PROSITE" id="PS50943"/>
    </source>
</evidence>